<organism evidence="1">
    <name type="scientific">Chryseobacterium indologenes</name>
    <name type="common">Flavobacterium indologenes</name>
    <dbReference type="NCBI Taxonomy" id="253"/>
    <lineage>
        <taxon>Bacteria</taxon>
        <taxon>Pseudomonadati</taxon>
        <taxon>Bacteroidota</taxon>
        <taxon>Flavobacteriia</taxon>
        <taxon>Flavobacteriales</taxon>
        <taxon>Weeksellaceae</taxon>
        <taxon>Chryseobacterium group</taxon>
        <taxon>Chryseobacterium</taxon>
    </lineage>
</organism>
<dbReference type="EMBL" id="CP035532">
    <property type="protein sequence ID" value="QBA19699.1"/>
    <property type="molecule type" value="Genomic_DNA"/>
</dbReference>
<protein>
    <submittedName>
        <fullName evidence="1">Uncharacterized protein</fullName>
    </submittedName>
</protein>
<gene>
    <name evidence="1" type="ORF">EU348_00360</name>
</gene>
<evidence type="ECO:0000313" key="1">
    <source>
        <dbReference type="EMBL" id="QBA19699.1"/>
    </source>
</evidence>
<sequence>MNNTVKIALTLAAGSSLLYLGLRKKGKRICLYIAPDGNTYKENQIYRTYDNKLYKNGKEFHYNLPEENNDLLNTNSAYNQASNSVHISYKNHQKNPSYHHKGLRHQ</sequence>
<dbReference type="AlphaFoldDB" id="A0A411DH25"/>
<name>A0A411DH25_CHRID</name>
<accession>A0A411DH25</accession>
<proteinExistence type="predicted"/>
<reference evidence="1" key="1">
    <citation type="submission" date="2019-01" db="EMBL/GenBank/DDBJ databases">
        <title>Whole Genome Sequencing for Putative Detection of Antimicrobial Resistance and Potential Virulence Factors in Chryseobacterium indologenes isolated from Nile Tilapia in Tanzania.</title>
        <authorList>
            <person name="Mwega E."/>
            <person name="Mutoloki S."/>
            <person name="Mugimba K."/>
            <person name="Colquhoun D."/>
            <person name="Mdegela R."/>
            <person name="Evensen O."/>
            <person name="Wasteson Y."/>
        </authorList>
    </citation>
    <scope>NUCLEOTIDE SEQUENCE [LARGE SCALE GENOMIC DNA]</scope>
    <source>
        <strain evidence="1">StR 01</strain>
    </source>
</reference>